<accession>A0AAN7W0G0</accession>
<evidence type="ECO:0000313" key="3">
    <source>
        <dbReference type="Proteomes" id="UP001306508"/>
    </source>
</evidence>
<sequence>MLRERNVQFFSTIYIIKNYNTRINTKISPHLGKLSFKNLLNYSPNLMLWGGASVVGLFVFVEGWPLFQQTLFQRIPVVGKHWAQKHSEEN</sequence>
<feature type="transmembrane region" description="Helical" evidence="1">
    <location>
        <begin position="46"/>
        <end position="67"/>
    </location>
</feature>
<dbReference type="Pfam" id="PF09796">
    <property type="entry name" value="QCR10"/>
    <property type="match status" value="1"/>
</dbReference>
<dbReference type="PANTHER" id="PTHR28254">
    <property type="entry name" value="CYTOCHROME B-C1 COMPLEX SUBUNIT 10"/>
    <property type="match status" value="1"/>
</dbReference>
<keyword evidence="1" id="KW-1133">Transmembrane helix</keyword>
<keyword evidence="1" id="KW-0472">Membrane</keyword>
<protein>
    <recommendedName>
        <fullName evidence="4">Cytochrome b-c1 complex subunit 10</fullName>
    </recommendedName>
</protein>
<dbReference type="GO" id="GO:0005739">
    <property type="term" value="C:mitochondrion"/>
    <property type="evidence" value="ECO:0007669"/>
    <property type="project" value="GOC"/>
</dbReference>
<name>A0AAN7W0G0_9SACH</name>
<dbReference type="PANTHER" id="PTHR28254:SF1">
    <property type="entry name" value="CYTOCHROME B-C1 COMPLEX SUBUNIT 10, MITOCHONDRIAL"/>
    <property type="match status" value="1"/>
</dbReference>
<dbReference type="GO" id="GO:0006122">
    <property type="term" value="P:mitochondrial electron transport, ubiquinol to cytochrome c"/>
    <property type="evidence" value="ECO:0007669"/>
    <property type="project" value="InterPro"/>
</dbReference>
<proteinExistence type="predicted"/>
<dbReference type="Proteomes" id="UP001306508">
    <property type="component" value="Unassembled WGS sequence"/>
</dbReference>
<dbReference type="AlphaFoldDB" id="A0AAN7W0G0"/>
<dbReference type="InterPro" id="IPR019182">
    <property type="entry name" value="Cytochrome_b-c1_su10_fun"/>
</dbReference>
<evidence type="ECO:0008006" key="4">
    <source>
        <dbReference type="Google" id="ProtNLM"/>
    </source>
</evidence>
<keyword evidence="3" id="KW-1185">Reference proteome</keyword>
<reference evidence="3" key="1">
    <citation type="submission" date="2023-07" db="EMBL/GenBank/DDBJ databases">
        <title>A draft genome of Kazachstania heterogenica Y-27499.</title>
        <authorList>
            <person name="Donic C."/>
            <person name="Kralova J.S."/>
            <person name="Fidel L."/>
            <person name="Ben-Dor S."/>
            <person name="Jung S."/>
        </authorList>
    </citation>
    <scope>NUCLEOTIDE SEQUENCE [LARGE SCALE GENOMIC DNA]</scope>
    <source>
        <strain evidence="3">Y27499</strain>
    </source>
</reference>
<dbReference type="EMBL" id="JAWIZZ010000053">
    <property type="protein sequence ID" value="KAK5778476.1"/>
    <property type="molecule type" value="Genomic_DNA"/>
</dbReference>
<comment type="caution">
    <text evidence="2">The sequence shown here is derived from an EMBL/GenBank/DDBJ whole genome shotgun (WGS) entry which is preliminary data.</text>
</comment>
<gene>
    <name evidence="2" type="ORF">RI543_004142</name>
</gene>
<organism evidence="2 3">
    <name type="scientific">Arxiozyma heterogenica</name>
    <dbReference type="NCBI Taxonomy" id="278026"/>
    <lineage>
        <taxon>Eukaryota</taxon>
        <taxon>Fungi</taxon>
        <taxon>Dikarya</taxon>
        <taxon>Ascomycota</taxon>
        <taxon>Saccharomycotina</taxon>
        <taxon>Saccharomycetes</taxon>
        <taxon>Saccharomycetales</taxon>
        <taxon>Saccharomycetaceae</taxon>
        <taxon>Arxiozyma</taxon>
    </lineage>
</organism>
<evidence type="ECO:0000256" key="1">
    <source>
        <dbReference type="SAM" id="Phobius"/>
    </source>
</evidence>
<keyword evidence="1" id="KW-0812">Transmembrane</keyword>
<evidence type="ECO:0000313" key="2">
    <source>
        <dbReference type="EMBL" id="KAK5778476.1"/>
    </source>
</evidence>